<proteinExistence type="inferred from homology"/>
<gene>
    <name evidence="9" type="ORF">Q5716_03255</name>
</gene>
<organism evidence="9 10">
    <name type="scientific">Antiquaquibacter soli</name>
    <dbReference type="NCBI Taxonomy" id="3064523"/>
    <lineage>
        <taxon>Bacteria</taxon>
        <taxon>Bacillati</taxon>
        <taxon>Actinomycetota</taxon>
        <taxon>Actinomycetes</taxon>
        <taxon>Micrococcales</taxon>
        <taxon>Microbacteriaceae</taxon>
        <taxon>Antiquaquibacter</taxon>
    </lineage>
</organism>
<comment type="subcellular location">
    <subcellularLocation>
        <location evidence="1">Cell membrane</location>
        <topology evidence="1">Multi-pass membrane protein</topology>
    </subcellularLocation>
</comment>
<dbReference type="RefSeq" id="WP_305001653.1">
    <property type="nucleotide sequence ID" value="NZ_JAUQUB010000001.1"/>
</dbReference>
<dbReference type="Proteomes" id="UP001241072">
    <property type="component" value="Unassembled WGS sequence"/>
</dbReference>
<keyword evidence="10" id="KW-1185">Reference proteome</keyword>
<protein>
    <submittedName>
        <fullName evidence="9">MrpF/PhaF family protein</fullName>
    </submittedName>
</protein>
<evidence type="ECO:0000256" key="3">
    <source>
        <dbReference type="ARBA" id="ARBA00022448"/>
    </source>
</evidence>
<evidence type="ECO:0000256" key="4">
    <source>
        <dbReference type="ARBA" id="ARBA00022475"/>
    </source>
</evidence>
<keyword evidence="6 8" id="KW-1133">Transmembrane helix</keyword>
<evidence type="ECO:0000313" key="10">
    <source>
        <dbReference type="Proteomes" id="UP001241072"/>
    </source>
</evidence>
<keyword evidence="4" id="KW-1003">Cell membrane</keyword>
<keyword evidence="7 8" id="KW-0472">Membrane</keyword>
<evidence type="ECO:0000313" key="9">
    <source>
        <dbReference type="EMBL" id="MDO7881238.1"/>
    </source>
</evidence>
<accession>A0ABT9BJN7</accession>
<keyword evidence="3" id="KW-0813">Transport</keyword>
<dbReference type="PANTHER" id="PTHR34702">
    <property type="entry name" value="NA(+)/H(+) ANTIPORTER SUBUNIT F1"/>
    <property type="match status" value="1"/>
</dbReference>
<name>A0ABT9BJN7_9MICO</name>
<dbReference type="PANTHER" id="PTHR34702:SF1">
    <property type="entry name" value="NA(+)_H(+) ANTIPORTER SUBUNIT F"/>
    <property type="match status" value="1"/>
</dbReference>
<evidence type="ECO:0000256" key="7">
    <source>
        <dbReference type="ARBA" id="ARBA00023136"/>
    </source>
</evidence>
<comment type="similarity">
    <text evidence="2">Belongs to the CPA3 antiporters (TC 2.A.63) subunit F family.</text>
</comment>
<feature type="transmembrane region" description="Helical" evidence="8">
    <location>
        <begin position="36"/>
        <end position="56"/>
    </location>
</feature>
<feature type="transmembrane region" description="Helical" evidence="8">
    <location>
        <begin position="62"/>
        <end position="84"/>
    </location>
</feature>
<reference evidence="9 10" key="1">
    <citation type="submission" date="2023-07" db="EMBL/GenBank/DDBJ databases">
        <title>Protaetiibacter sp. nov WY-16 isolated from soil.</title>
        <authorList>
            <person name="Liu B."/>
            <person name="Wan Y."/>
        </authorList>
    </citation>
    <scope>NUCLEOTIDE SEQUENCE [LARGE SCALE GENOMIC DNA]</scope>
    <source>
        <strain evidence="9 10">WY-16</strain>
    </source>
</reference>
<comment type="caution">
    <text evidence="9">The sequence shown here is derived from an EMBL/GenBank/DDBJ whole genome shotgun (WGS) entry which is preliminary data.</text>
</comment>
<dbReference type="Pfam" id="PF04066">
    <property type="entry name" value="MrpF_PhaF"/>
    <property type="match status" value="1"/>
</dbReference>
<evidence type="ECO:0000256" key="6">
    <source>
        <dbReference type="ARBA" id="ARBA00022989"/>
    </source>
</evidence>
<evidence type="ECO:0000256" key="2">
    <source>
        <dbReference type="ARBA" id="ARBA00009212"/>
    </source>
</evidence>
<evidence type="ECO:0000256" key="8">
    <source>
        <dbReference type="SAM" id="Phobius"/>
    </source>
</evidence>
<feature type="transmembrane region" description="Helical" evidence="8">
    <location>
        <begin position="6"/>
        <end position="24"/>
    </location>
</feature>
<sequence>MIVESVLHWMAGGLFTAAAALALVRVVRGPSILDRMIASDVLLTTLILVVGAEMVVNGHTRTVPLMLVLSGVAIFATVAVARYVSKQDRGDGSTDSARSPGEEP</sequence>
<evidence type="ECO:0000256" key="5">
    <source>
        <dbReference type="ARBA" id="ARBA00022692"/>
    </source>
</evidence>
<dbReference type="InterPro" id="IPR007208">
    <property type="entry name" value="MrpF/PhaF-like"/>
</dbReference>
<evidence type="ECO:0000256" key="1">
    <source>
        <dbReference type="ARBA" id="ARBA00004651"/>
    </source>
</evidence>
<dbReference type="EMBL" id="JAUQUB010000001">
    <property type="protein sequence ID" value="MDO7881238.1"/>
    <property type="molecule type" value="Genomic_DNA"/>
</dbReference>
<keyword evidence="5 8" id="KW-0812">Transmembrane</keyword>